<organism evidence="2 3">
    <name type="scientific">Sorangium cellulosum</name>
    <name type="common">Polyangium cellulosum</name>
    <dbReference type="NCBI Taxonomy" id="56"/>
    <lineage>
        <taxon>Bacteria</taxon>
        <taxon>Pseudomonadati</taxon>
        <taxon>Myxococcota</taxon>
        <taxon>Polyangia</taxon>
        <taxon>Polyangiales</taxon>
        <taxon>Polyangiaceae</taxon>
        <taxon>Sorangium</taxon>
    </lineage>
</organism>
<sequence length="158" mass="17731">MLTLPPSVRVYVAAEPTDLCKSFDGLSVLVAQCFGADPLCGHLFVFRNRRGDQVRILFWDRTGYVIAGKKLASGRFHLACDVPQGATHVEVESAELSLMLEGLDLSTAARRKRWRPKRTETEKNPAENVRSCSSRAPWVHRAPDEDAARAHRQAARRY</sequence>
<dbReference type="EMBL" id="CP012673">
    <property type="protein sequence ID" value="AUX45908.1"/>
    <property type="molecule type" value="Genomic_DNA"/>
</dbReference>
<dbReference type="AlphaFoldDB" id="A0A2L0F2V1"/>
<evidence type="ECO:0000313" key="2">
    <source>
        <dbReference type="EMBL" id="AUX45908.1"/>
    </source>
</evidence>
<dbReference type="Pfam" id="PF05717">
    <property type="entry name" value="TnpB_IS66"/>
    <property type="match status" value="1"/>
</dbReference>
<proteinExistence type="predicted"/>
<accession>A0A2L0F2V1</accession>
<dbReference type="OrthoDB" id="9801450at2"/>
<dbReference type="PANTHER" id="PTHR36455:SF1">
    <property type="entry name" value="BLR8292 PROTEIN"/>
    <property type="match status" value="1"/>
</dbReference>
<evidence type="ECO:0000256" key="1">
    <source>
        <dbReference type="SAM" id="MobiDB-lite"/>
    </source>
</evidence>
<reference evidence="2 3" key="1">
    <citation type="submission" date="2015-09" db="EMBL/GenBank/DDBJ databases">
        <title>Sorangium comparison.</title>
        <authorList>
            <person name="Zaburannyi N."/>
            <person name="Bunk B."/>
            <person name="Overmann J."/>
            <person name="Mueller R."/>
        </authorList>
    </citation>
    <scope>NUCLEOTIDE SEQUENCE [LARGE SCALE GENOMIC DNA]</scope>
    <source>
        <strain evidence="2 3">So ce26</strain>
    </source>
</reference>
<dbReference type="NCBIfam" id="NF033819">
    <property type="entry name" value="IS66_TnpB"/>
    <property type="match status" value="1"/>
</dbReference>
<protein>
    <recommendedName>
        <fullName evidence="4">Transposase</fullName>
    </recommendedName>
</protein>
<name>A0A2L0F2V1_SORCE</name>
<dbReference type="InterPro" id="IPR008878">
    <property type="entry name" value="Transposase_IS66_Orf2"/>
</dbReference>
<dbReference type="Proteomes" id="UP000238348">
    <property type="component" value="Chromosome"/>
</dbReference>
<dbReference type="PANTHER" id="PTHR36455">
    <property type="match status" value="1"/>
</dbReference>
<evidence type="ECO:0000313" key="3">
    <source>
        <dbReference type="Proteomes" id="UP000238348"/>
    </source>
</evidence>
<evidence type="ECO:0008006" key="4">
    <source>
        <dbReference type="Google" id="ProtNLM"/>
    </source>
</evidence>
<feature type="region of interest" description="Disordered" evidence="1">
    <location>
        <begin position="111"/>
        <end position="158"/>
    </location>
</feature>
<dbReference type="RefSeq" id="WP_104984219.1">
    <property type="nucleotide sequence ID" value="NZ_CP012673.1"/>
</dbReference>
<gene>
    <name evidence="2" type="ORF">SOCE26_074090</name>
</gene>